<protein>
    <recommendedName>
        <fullName evidence="7">D-lactate dehydrogenase (cytochrome)</fullName>
        <ecNumber evidence="7">1.1.2.4</ecNumber>
    </recommendedName>
</protein>
<accession>A0A7Y2EBI9</accession>
<evidence type="ECO:0000313" key="10">
    <source>
        <dbReference type="Proteomes" id="UP000547674"/>
    </source>
</evidence>
<dbReference type="Gene3D" id="3.30.465.10">
    <property type="match status" value="1"/>
</dbReference>
<dbReference type="GO" id="GO:0004458">
    <property type="term" value="F:D-lactate dehydrogenase (cytochrome) activity"/>
    <property type="evidence" value="ECO:0007669"/>
    <property type="project" value="UniProtKB-EC"/>
</dbReference>
<dbReference type="SUPFAM" id="SSF55103">
    <property type="entry name" value="FAD-linked oxidases, C-terminal domain"/>
    <property type="match status" value="1"/>
</dbReference>
<keyword evidence="5" id="KW-0809">Transit peptide</keyword>
<dbReference type="Pfam" id="PF01565">
    <property type="entry name" value="FAD_binding_4"/>
    <property type="match status" value="1"/>
</dbReference>
<dbReference type="InterPro" id="IPR036318">
    <property type="entry name" value="FAD-bd_PCMH-like_sf"/>
</dbReference>
<dbReference type="InterPro" id="IPR016166">
    <property type="entry name" value="FAD-bd_PCMH"/>
</dbReference>
<dbReference type="GO" id="GO:1903457">
    <property type="term" value="P:lactate catabolic process"/>
    <property type="evidence" value="ECO:0007669"/>
    <property type="project" value="TreeGrafter"/>
</dbReference>
<name>A0A7Y2EBI9_UNCEI</name>
<dbReference type="PROSITE" id="PS51387">
    <property type="entry name" value="FAD_PCMH"/>
    <property type="match status" value="1"/>
</dbReference>
<dbReference type="InterPro" id="IPR016171">
    <property type="entry name" value="Vanillyl_alc_oxidase_C-sub2"/>
</dbReference>
<dbReference type="Gene3D" id="3.30.70.2740">
    <property type="match status" value="1"/>
</dbReference>
<dbReference type="GO" id="GO:0071949">
    <property type="term" value="F:FAD binding"/>
    <property type="evidence" value="ECO:0007669"/>
    <property type="project" value="InterPro"/>
</dbReference>
<comment type="caution">
    <text evidence="9">The sequence shown here is derived from an EMBL/GenBank/DDBJ whole genome shotgun (WGS) entry which is preliminary data.</text>
</comment>
<comment type="similarity">
    <text evidence="2">Belongs to the FAD-binding oxidoreductase/transferase type 4 family.</text>
</comment>
<dbReference type="PANTHER" id="PTHR11748">
    <property type="entry name" value="D-LACTATE DEHYDROGENASE"/>
    <property type="match status" value="1"/>
</dbReference>
<evidence type="ECO:0000256" key="1">
    <source>
        <dbReference type="ARBA" id="ARBA00001974"/>
    </source>
</evidence>
<comment type="cofactor">
    <cofactor evidence="1">
        <name>FAD</name>
        <dbReference type="ChEBI" id="CHEBI:57692"/>
    </cofactor>
</comment>
<keyword evidence="3" id="KW-0285">Flavoprotein</keyword>
<dbReference type="EMBL" id="JABDJR010000337">
    <property type="protein sequence ID" value="NNF06804.1"/>
    <property type="molecule type" value="Genomic_DNA"/>
</dbReference>
<evidence type="ECO:0000256" key="2">
    <source>
        <dbReference type="ARBA" id="ARBA00008000"/>
    </source>
</evidence>
<proteinExistence type="inferred from homology"/>
<dbReference type="InterPro" id="IPR016169">
    <property type="entry name" value="FAD-bd_PCMH_sub2"/>
</dbReference>
<dbReference type="PANTHER" id="PTHR11748:SF111">
    <property type="entry name" value="D-LACTATE DEHYDROGENASE, MITOCHONDRIAL-RELATED"/>
    <property type="match status" value="1"/>
</dbReference>
<dbReference type="SUPFAM" id="SSF56176">
    <property type="entry name" value="FAD-binding/transporter-associated domain-like"/>
    <property type="match status" value="1"/>
</dbReference>
<dbReference type="Gene3D" id="1.10.45.10">
    <property type="entry name" value="Vanillyl-alcohol Oxidase, Chain A, domain 4"/>
    <property type="match status" value="1"/>
</dbReference>
<evidence type="ECO:0000256" key="4">
    <source>
        <dbReference type="ARBA" id="ARBA00022827"/>
    </source>
</evidence>
<dbReference type="InterPro" id="IPR016164">
    <property type="entry name" value="FAD-linked_Oxase-like_C"/>
</dbReference>
<dbReference type="Proteomes" id="UP000547674">
    <property type="component" value="Unassembled WGS sequence"/>
</dbReference>
<sequence length="491" mass="53605">MKPAIWKPEALGQVPLGSTGIRPGEAGWESYRGDVVMEGHPDLVLRPKEAKQVEEILVYAAAHKIPVTMAGGQSSLTGSSVAESGILLATEGMQNVYDIGKDPASGETWATVDPGIFLGDFQRAMEQEGWMYPPDPTSRNEARLGATIATNATGEDTLYYGPTRKWVRELEVITGTGERRVFSRNGASLPAEEKATAGYYHWGDPIDLFIGSEGTLGAITKVRVCLTPKPASVFAGMAFFPTLELAMKFVVEARQNADLDPRALEIMDRGALDLVGKNPEGIQWPEAAAAAIYFKQDAVDAASAGNFMEAWYAQAESVLATSEQSELLDALFVVEDKPGLDRLRSFRHRVPATLHEVVRGYREHGGGKIGTDWWVPYTQIGEVLTHWCEVIQSQNLQYVIFGHVGNGHPHVNFLARTGEEKEKAGKIVKAMCAEAVKRGGGVAGEHGLGKLKRDLLEIQFPQGLETMREIKNTWDPHWILGRGNLLATPTD</sequence>
<dbReference type="InterPro" id="IPR004113">
    <property type="entry name" value="FAD-bd_oxidored_4_C"/>
</dbReference>
<evidence type="ECO:0000256" key="6">
    <source>
        <dbReference type="ARBA" id="ARBA00023002"/>
    </source>
</evidence>
<feature type="domain" description="FAD-binding PCMH-type" evidence="8">
    <location>
        <begin position="37"/>
        <end position="229"/>
    </location>
</feature>
<keyword evidence="6" id="KW-0560">Oxidoreductase</keyword>
<evidence type="ECO:0000313" key="9">
    <source>
        <dbReference type="EMBL" id="NNF06804.1"/>
    </source>
</evidence>
<dbReference type="InterPro" id="IPR006094">
    <property type="entry name" value="Oxid_FAD_bind_N"/>
</dbReference>
<keyword evidence="4" id="KW-0274">FAD</keyword>
<evidence type="ECO:0000256" key="3">
    <source>
        <dbReference type="ARBA" id="ARBA00022630"/>
    </source>
</evidence>
<gene>
    <name evidence="9" type="ORF">HKN21_08585</name>
</gene>
<dbReference type="Pfam" id="PF02913">
    <property type="entry name" value="FAD-oxidase_C"/>
    <property type="match status" value="1"/>
</dbReference>
<dbReference type="EC" id="1.1.2.4" evidence="7"/>
<dbReference type="GO" id="GO:0008720">
    <property type="term" value="F:D-lactate dehydrogenase (NAD+) activity"/>
    <property type="evidence" value="ECO:0007669"/>
    <property type="project" value="TreeGrafter"/>
</dbReference>
<evidence type="ECO:0000259" key="8">
    <source>
        <dbReference type="PROSITE" id="PS51387"/>
    </source>
</evidence>
<organism evidence="9 10">
    <name type="scientific">Eiseniibacteriota bacterium</name>
    <dbReference type="NCBI Taxonomy" id="2212470"/>
    <lineage>
        <taxon>Bacteria</taxon>
        <taxon>Candidatus Eiseniibacteriota</taxon>
    </lineage>
</organism>
<evidence type="ECO:0000256" key="7">
    <source>
        <dbReference type="ARBA" id="ARBA00038897"/>
    </source>
</evidence>
<dbReference type="AlphaFoldDB" id="A0A7Y2EBI9"/>
<evidence type="ECO:0000256" key="5">
    <source>
        <dbReference type="ARBA" id="ARBA00022946"/>
    </source>
</evidence>
<reference evidence="9 10" key="1">
    <citation type="submission" date="2020-03" db="EMBL/GenBank/DDBJ databases">
        <title>Metabolic flexibility allows generalist bacteria to become dominant in a frequently disturbed ecosystem.</title>
        <authorList>
            <person name="Chen Y.-J."/>
            <person name="Leung P.M."/>
            <person name="Bay S.K."/>
            <person name="Hugenholtz P."/>
            <person name="Kessler A.J."/>
            <person name="Shelley G."/>
            <person name="Waite D.W."/>
            <person name="Cook P.L."/>
            <person name="Greening C."/>
        </authorList>
    </citation>
    <scope>NUCLEOTIDE SEQUENCE [LARGE SCALE GENOMIC DNA]</scope>
    <source>
        <strain evidence="9">SS_bin_28</strain>
    </source>
</reference>